<dbReference type="InterPro" id="IPR017896">
    <property type="entry name" value="4Fe4S_Fe-S-bd"/>
</dbReference>
<gene>
    <name evidence="9" type="ORF">D7Y33_09310</name>
</gene>
<name>A0A2J0SZY6_STEMA</name>
<feature type="transmembrane region" description="Helical" evidence="7">
    <location>
        <begin position="331"/>
        <end position="348"/>
    </location>
</feature>
<accession>A0A2J0SZY6</accession>
<evidence type="ECO:0000256" key="1">
    <source>
        <dbReference type="ARBA" id="ARBA00022448"/>
    </source>
</evidence>
<dbReference type="InterPro" id="IPR051684">
    <property type="entry name" value="Electron_Trans/Redox"/>
</dbReference>
<dbReference type="GO" id="GO:0005886">
    <property type="term" value="C:plasma membrane"/>
    <property type="evidence" value="ECO:0007669"/>
    <property type="project" value="TreeGrafter"/>
</dbReference>
<keyword evidence="1" id="KW-0813">Transport</keyword>
<reference evidence="9" key="2">
    <citation type="journal article" date="2020" name="Front. Microbiol.">
        <title>Genetic Variants of the DSF Quorum Sensing System in Stenotrophomonas maltophilia Influence Virulence and Resistance Phenotypes Among Genotypically Diverse Clinical Isolates.</title>
        <authorList>
            <person name="Yero D."/>
            <person name="Huedo P."/>
            <person name="Conchillo-Sole O."/>
            <person name="Martinez-Servat S."/>
            <person name="Mamat U."/>
            <person name="Coves X."/>
            <person name="Llanas F."/>
            <person name="Roca I."/>
            <person name="Vila J."/>
            <person name="Schaible U.E."/>
            <person name="Daura X."/>
            <person name="Gibert I."/>
        </authorList>
    </citation>
    <scope>NUCLEOTIDE SEQUENCE</scope>
    <source>
        <strain evidence="9">OG156</strain>
    </source>
</reference>
<dbReference type="PROSITE" id="PS51379">
    <property type="entry name" value="4FE4S_FER_2"/>
    <property type="match status" value="1"/>
</dbReference>
<dbReference type="InterPro" id="IPR017900">
    <property type="entry name" value="4Fe4S_Fe_S_CS"/>
</dbReference>
<dbReference type="Proteomes" id="UP000822271">
    <property type="component" value="Unassembled WGS sequence"/>
</dbReference>
<dbReference type="SUPFAM" id="SSF54862">
    <property type="entry name" value="4Fe-4S ferredoxins"/>
    <property type="match status" value="1"/>
</dbReference>
<evidence type="ECO:0000256" key="4">
    <source>
        <dbReference type="ARBA" id="ARBA00022982"/>
    </source>
</evidence>
<feature type="transmembrane region" description="Helical" evidence="7">
    <location>
        <begin position="159"/>
        <end position="176"/>
    </location>
</feature>
<sequence>MSARPTSRTRPRHWRGTLSTALLALFYALPWLRWDGRQALLLDINARRFDLFGWTLWPNDVGVLIGLLAVLAVGLALLTHLAGRIWCGHACPQTLWRRTFDWIADGMVRTLPARVARAATQLAWGLLSLWTGITFVGLFSPIAELVIAAPRAGWSGWETFWVLFYAAATWGNAGFLREQVCRSLCPFARMQPLLTDPHTPRMLYDARRGEPRGPRPSGLGGVLGRGRGLLDPTTAQDYVFRAAHPLLAGPMPTFNADRLGDCTDCAACVSACPMQLDIRQGPQADCLACGACLEACAQQQHRAGFGPGLVRYCSPQAMAGQQKRWWRPRTLALLCLMLTLLAFGAWRLF</sequence>
<keyword evidence="2" id="KW-0004">4Fe-4S</keyword>
<proteinExistence type="predicted"/>
<evidence type="ECO:0000256" key="5">
    <source>
        <dbReference type="ARBA" id="ARBA00023004"/>
    </source>
</evidence>
<keyword evidence="7" id="KW-0812">Transmembrane</keyword>
<comment type="caution">
    <text evidence="9">The sequence shown here is derived from an EMBL/GenBank/DDBJ whole genome shotgun (WGS) entry which is preliminary data.</text>
</comment>
<evidence type="ECO:0000256" key="6">
    <source>
        <dbReference type="ARBA" id="ARBA00023014"/>
    </source>
</evidence>
<keyword evidence="6" id="KW-0411">Iron-sulfur</keyword>
<feature type="transmembrane region" description="Helical" evidence="7">
    <location>
        <begin position="12"/>
        <end position="32"/>
    </location>
</feature>
<keyword evidence="7" id="KW-1133">Transmembrane helix</keyword>
<feature type="transmembrane region" description="Helical" evidence="7">
    <location>
        <begin position="61"/>
        <end position="79"/>
    </location>
</feature>
<dbReference type="Pfam" id="PF12801">
    <property type="entry name" value="Fer4_5"/>
    <property type="match status" value="1"/>
</dbReference>
<keyword evidence="4" id="KW-0249">Electron transport</keyword>
<dbReference type="PANTHER" id="PTHR30176:SF3">
    <property type="entry name" value="FERREDOXIN-TYPE PROTEIN NAPH"/>
    <property type="match status" value="1"/>
</dbReference>
<keyword evidence="7" id="KW-0472">Membrane</keyword>
<evidence type="ECO:0000256" key="3">
    <source>
        <dbReference type="ARBA" id="ARBA00022723"/>
    </source>
</evidence>
<dbReference type="EMBL" id="RAUE01000013">
    <property type="protein sequence ID" value="MBA0311204.1"/>
    <property type="molecule type" value="Genomic_DNA"/>
</dbReference>
<dbReference type="RefSeq" id="WP_049430637.1">
    <property type="nucleotide sequence ID" value="NZ_CP154630.1"/>
</dbReference>
<reference evidence="9" key="1">
    <citation type="submission" date="2018-09" db="EMBL/GenBank/DDBJ databases">
        <authorList>
            <person name="Groschel M."/>
            <person name="Kohl T."/>
            <person name="Conchillo-Sole O."/>
            <person name="Mamat U."/>
            <person name="Yero D."/>
            <person name="Niemann S."/>
            <person name="Daura X."/>
            <person name="Gibert I."/>
        </authorList>
    </citation>
    <scope>NUCLEOTIDE SEQUENCE</scope>
    <source>
        <strain evidence="9">OG156</strain>
    </source>
</reference>
<protein>
    <submittedName>
        <fullName evidence="9">4Fe-4S binding protein</fullName>
    </submittedName>
</protein>
<dbReference type="Pfam" id="PF13746">
    <property type="entry name" value="Fer4_18"/>
    <property type="match status" value="2"/>
</dbReference>
<feature type="domain" description="4Fe-4S ferredoxin-type" evidence="8">
    <location>
        <begin position="250"/>
        <end position="281"/>
    </location>
</feature>
<keyword evidence="5" id="KW-0408">Iron</keyword>
<evidence type="ECO:0000256" key="7">
    <source>
        <dbReference type="SAM" id="Phobius"/>
    </source>
</evidence>
<evidence type="ECO:0000313" key="10">
    <source>
        <dbReference type="Proteomes" id="UP000822271"/>
    </source>
</evidence>
<keyword evidence="3" id="KW-0479">Metal-binding</keyword>
<dbReference type="AlphaFoldDB" id="A0A2J0SZY6"/>
<evidence type="ECO:0000256" key="2">
    <source>
        <dbReference type="ARBA" id="ARBA00022485"/>
    </source>
</evidence>
<dbReference type="PANTHER" id="PTHR30176">
    <property type="entry name" value="FERREDOXIN-TYPE PROTEIN NAPH"/>
    <property type="match status" value="1"/>
</dbReference>
<organism evidence="9 10">
    <name type="scientific">Stenotrophomonas maltophilia</name>
    <name type="common">Pseudomonas maltophilia</name>
    <name type="synonym">Xanthomonas maltophilia</name>
    <dbReference type="NCBI Taxonomy" id="40324"/>
    <lineage>
        <taxon>Bacteria</taxon>
        <taxon>Pseudomonadati</taxon>
        <taxon>Pseudomonadota</taxon>
        <taxon>Gammaproteobacteria</taxon>
        <taxon>Lysobacterales</taxon>
        <taxon>Lysobacteraceae</taxon>
        <taxon>Stenotrophomonas</taxon>
        <taxon>Stenotrophomonas maltophilia group</taxon>
    </lineage>
</organism>
<evidence type="ECO:0000313" key="9">
    <source>
        <dbReference type="EMBL" id="MBA0311204.1"/>
    </source>
</evidence>
<dbReference type="GO" id="GO:0046872">
    <property type="term" value="F:metal ion binding"/>
    <property type="evidence" value="ECO:0007669"/>
    <property type="project" value="UniProtKB-KW"/>
</dbReference>
<feature type="transmembrane region" description="Helical" evidence="7">
    <location>
        <begin position="122"/>
        <end position="147"/>
    </location>
</feature>
<dbReference type="GO" id="GO:0051539">
    <property type="term" value="F:4 iron, 4 sulfur cluster binding"/>
    <property type="evidence" value="ECO:0007669"/>
    <property type="project" value="UniProtKB-KW"/>
</dbReference>
<dbReference type="PROSITE" id="PS00198">
    <property type="entry name" value="4FE4S_FER_1"/>
    <property type="match status" value="1"/>
</dbReference>
<dbReference type="OrthoDB" id="9811700at2"/>
<evidence type="ECO:0000259" key="8">
    <source>
        <dbReference type="PROSITE" id="PS51379"/>
    </source>
</evidence>